<feature type="transmembrane region" description="Helical" evidence="7">
    <location>
        <begin position="380"/>
        <end position="402"/>
    </location>
</feature>
<dbReference type="PANTHER" id="PTHR11706:SF33">
    <property type="entry name" value="NATURAL RESISTANCE-ASSOCIATED MACROPHAGE PROTEIN 2"/>
    <property type="match status" value="1"/>
</dbReference>
<keyword evidence="9" id="KW-1185">Reference proteome</keyword>
<evidence type="ECO:0000256" key="7">
    <source>
        <dbReference type="SAM" id="Phobius"/>
    </source>
</evidence>
<evidence type="ECO:0000256" key="4">
    <source>
        <dbReference type="ARBA" id="ARBA00022847"/>
    </source>
</evidence>
<evidence type="ECO:0000256" key="1">
    <source>
        <dbReference type="ARBA" id="ARBA00004141"/>
    </source>
</evidence>
<feature type="transmembrane region" description="Helical" evidence="7">
    <location>
        <begin position="278"/>
        <end position="311"/>
    </location>
</feature>
<accession>A0ABY7RXK0</accession>
<sequence length="408" mass="43496">MIKSWFKNIGPGPLVAAAFIGPGTVTVCTLAGVNFGFSLLWAMVLSIVATIVLQEMAARLGIVSQKGLSEVIRSQISNPLLRVAAIILILSAIVVGNAAYEAGNISGSVLGLENLFGVQVVVIGAVKLNLFSLLIGIVAFVLLYIGNYKILEKALISLVILMSFAFLITAVMTKPNLSKVLRGLFIPDFSGNNLLTIIALVGTTVVPYNLFLHASLVKEKWKSETDLKFARKDTVIAVVLGGVVSMCIMISAAAIKTFEVSSAADLAKGLEPLFGNYASLFLSVGLFAAGITSAITAPLAAAYVASGCLGWSSNMKTKRFRMVWVFILVLGVLFSSVGFKSIEIIKFAQVANGLLLPVVSGFLLWIMNKSLILGKYKNSLLQNVFGFAILVIVMFLGVKSILKVFSFI</sequence>
<feature type="transmembrane region" description="Helical" evidence="7">
    <location>
        <begin position="120"/>
        <end position="145"/>
    </location>
</feature>
<feature type="transmembrane region" description="Helical" evidence="7">
    <location>
        <begin position="323"/>
        <end position="342"/>
    </location>
</feature>
<keyword evidence="3 7" id="KW-0812">Transmembrane</keyword>
<evidence type="ECO:0000256" key="6">
    <source>
        <dbReference type="ARBA" id="ARBA00023136"/>
    </source>
</evidence>
<dbReference type="Pfam" id="PF01566">
    <property type="entry name" value="Nramp"/>
    <property type="match status" value="1"/>
</dbReference>
<dbReference type="RefSeq" id="WP_249996677.1">
    <property type="nucleotide sequence ID" value="NZ_CP116221.1"/>
</dbReference>
<dbReference type="EMBL" id="CP116221">
    <property type="protein sequence ID" value="WCO00420.1"/>
    <property type="molecule type" value="Genomic_DNA"/>
</dbReference>
<evidence type="ECO:0000256" key="2">
    <source>
        <dbReference type="ARBA" id="ARBA00022448"/>
    </source>
</evidence>
<feature type="transmembrane region" description="Helical" evidence="7">
    <location>
        <begin position="39"/>
        <end position="58"/>
    </location>
</feature>
<proteinExistence type="predicted"/>
<dbReference type="Proteomes" id="UP001202717">
    <property type="component" value="Chromosome"/>
</dbReference>
<organism evidence="8 9">
    <name type="scientific">Psychroserpens ponticola</name>
    <dbReference type="NCBI Taxonomy" id="2932268"/>
    <lineage>
        <taxon>Bacteria</taxon>
        <taxon>Pseudomonadati</taxon>
        <taxon>Bacteroidota</taxon>
        <taxon>Flavobacteriia</taxon>
        <taxon>Flavobacteriales</taxon>
        <taxon>Flavobacteriaceae</taxon>
        <taxon>Psychroserpens</taxon>
    </lineage>
</organism>
<keyword evidence="5 7" id="KW-1133">Transmembrane helix</keyword>
<feature type="transmembrane region" description="Helical" evidence="7">
    <location>
        <begin position="154"/>
        <end position="173"/>
    </location>
</feature>
<keyword evidence="2" id="KW-0813">Transport</keyword>
<dbReference type="NCBIfam" id="NF037982">
    <property type="entry name" value="Nramp_1"/>
    <property type="match status" value="1"/>
</dbReference>
<dbReference type="PRINTS" id="PR00447">
    <property type="entry name" value="NATRESASSCMP"/>
</dbReference>
<name>A0ABY7RXK0_9FLAO</name>
<protein>
    <submittedName>
        <fullName evidence="8">Nramp family divalent metal transporter</fullName>
    </submittedName>
</protein>
<evidence type="ECO:0000256" key="3">
    <source>
        <dbReference type="ARBA" id="ARBA00022692"/>
    </source>
</evidence>
<feature type="transmembrane region" description="Helical" evidence="7">
    <location>
        <begin position="193"/>
        <end position="214"/>
    </location>
</feature>
<feature type="transmembrane region" description="Helical" evidence="7">
    <location>
        <begin position="12"/>
        <end position="33"/>
    </location>
</feature>
<reference evidence="8 9" key="1">
    <citation type="submission" date="2023-01" db="EMBL/GenBank/DDBJ databases">
        <title>Psychroserpens ponticola sp. nov., isolated from seawater.</title>
        <authorList>
            <person name="Kristyanto S."/>
            <person name="Jung J."/>
            <person name="Kim J.M."/>
            <person name="Jeon C.O."/>
        </authorList>
    </citation>
    <scope>NUCLEOTIDE SEQUENCE [LARGE SCALE GENOMIC DNA]</scope>
    <source>
        <strain evidence="8 9">MSW6</strain>
    </source>
</reference>
<comment type="subcellular location">
    <subcellularLocation>
        <location evidence="1">Membrane</location>
        <topology evidence="1">Multi-pass membrane protein</topology>
    </subcellularLocation>
</comment>
<dbReference type="InterPro" id="IPR001046">
    <property type="entry name" value="NRAMP_fam"/>
</dbReference>
<keyword evidence="6 7" id="KW-0472">Membrane</keyword>
<keyword evidence="4" id="KW-0769">Symport</keyword>
<feature type="transmembrane region" description="Helical" evidence="7">
    <location>
        <begin position="79"/>
        <end position="100"/>
    </location>
</feature>
<dbReference type="PANTHER" id="PTHR11706">
    <property type="entry name" value="SOLUTE CARRIER PROTEIN FAMILY 11 MEMBER"/>
    <property type="match status" value="1"/>
</dbReference>
<evidence type="ECO:0000313" key="8">
    <source>
        <dbReference type="EMBL" id="WCO00420.1"/>
    </source>
</evidence>
<evidence type="ECO:0000313" key="9">
    <source>
        <dbReference type="Proteomes" id="UP001202717"/>
    </source>
</evidence>
<evidence type="ECO:0000256" key="5">
    <source>
        <dbReference type="ARBA" id="ARBA00022989"/>
    </source>
</evidence>
<feature type="transmembrane region" description="Helical" evidence="7">
    <location>
        <begin position="348"/>
        <end position="368"/>
    </location>
</feature>
<feature type="transmembrane region" description="Helical" evidence="7">
    <location>
        <begin position="235"/>
        <end position="258"/>
    </location>
</feature>
<gene>
    <name evidence="8" type="ORF">MUN68_010095</name>
</gene>